<protein>
    <submittedName>
        <fullName evidence="1">Uncharacterized protein</fullName>
    </submittedName>
</protein>
<sequence length="1596" mass="178551">MRKSFANHYRDIMFTESELRQKTHEEIAIIHAVLWTQLQIVNNGVALGSIVIHNDNTPTGHGDFAEFELHYLVALCEALLASNALTVSEALSDYLAENRTKADEYMCFDTSSLAYIASVLKLPPITTMPTSSSSDLLSAGHPELLDESTNDSQHPYEIVPLAHLRDQLGDAFGVISDAVARHFLNHLQHLGLLQPVGHGEELFDNAQDPKEQLCCFPLPLGFDVSADIETLVAAIEACLQDLDLSINEIGFLLLTKRFWPDGMLSDYTFRRLTKALLLWIFSEDDNLATILRDFVARGRTLPGVRIGIDNPPWPNSNSRPIAANASSNGGDYVAARRALARRYVSPWLLAFHDKDVNAYAVLLYDLTAEHAEGGYTDDYTLIGISEDDYKSLRAAASDKILKLIMKICQASVVFTAFEDIYRKWLQRAYILDSHDKPPLSLSKLFNKEVEASQRYSTMVDPRMTMQDLSVLADANPLRDLLDTAKASADGFAKGLHWLCLFVSSGVEIPISLFREYASLAHRFKSDLETCSLLVKATLWSCWMRSIGRQDLQGVIASVHTLLSSEIRTHLHQMQRLPEIIMLIRQSLAACLLLFGCDRAGLIELGMIEERDIEHLPSRRKMQSRGSEMLDPTIIDSALTNALRYYVREAVDNVSCLIAKFFNAFANDSPFVESYEVDNFILRNGSALCTCAWQFYGIDMTAVCTIRTSFLLRLLVVDSLPFQTLVSELLTSEDWEVRLHTAHRLFQIVTDVTSPAFSVEDRQWRPSVIDIFYFFFSSLWLDDKEEVRLAIETWTQTLLPPHFDAIALCWSEALNKIPVADRVKLVSFLSQLRSHFPTWRVLTWDAIMESLLENDFMQRNGDSEDGPASAHLSLYGLSDRPVSMLAPADSDLVVLQSALVSLSIRMIADGLEIDVSSALKLKGHAYSLIGFRDVSPASAGPNGHSFYVKAGKLAEITSWSHPCLSDLTLLFDSAHPLLIAPSAMGSPNSEDDTPTRLLVGSVFADLMFEIFIQARDLESLPPITLKNLLKAMVIAVYKQDFDSKPLRHLQASLRRAVRRILDLLVDPAGLNYESRQLCLTVCQAFIKAWPSIVGVFLCDALESTAKMLQVLNYEQNVDDPLVEQTRAFLETNLMIGVINALFKRRLDKEFFEVLKFLGETPTRGFSNSSTYSRLRELLLRDVLTRCVDNDVETFQLVVDNIGKYVETAYHSQYSSDFLQVVGHSITTIARRTADWSADTFNASPLLSLAATLIQHNKGQSREFLNLTEGFLRVALVRSYLSPESLTRILQVTASIYRKAGSPDQCLALNQIASYILEQVTDKLNHKAHVTSSTLVSLLEVFTAGPDKEVPIQLTYERLALLADAGFAYLYAEGQGTSSLSGFAASQAVANLVLQIAEDQPQILSKIARSVMPVRAWNLVLLAALSSNSTAAAAILFDHFQGFAFVYYRSLAVYQNFNYDGSQEVVHAEISRAYASIKLWLLLCRKATAIQEVSVLQTSVNAPDKEGALTRRIWNELWPPFESVLVAIESDPQAESYLQITESPGDASLDHFVQQTKTEIWAEEKLEAAKREETMKNPAEKPRSRVPLVLMYLYRLTA</sequence>
<accession>A0A4S4N497</accession>
<proteinExistence type="predicted"/>
<gene>
    <name evidence="1" type="ORF">EUX98_g253</name>
</gene>
<dbReference type="EMBL" id="SGPM01000002">
    <property type="protein sequence ID" value="THH33844.1"/>
    <property type="molecule type" value="Genomic_DNA"/>
</dbReference>
<keyword evidence="2" id="KW-1185">Reference proteome</keyword>
<evidence type="ECO:0000313" key="1">
    <source>
        <dbReference type="EMBL" id="THH33844.1"/>
    </source>
</evidence>
<reference evidence="1 2" key="1">
    <citation type="submission" date="2019-02" db="EMBL/GenBank/DDBJ databases">
        <title>Genome sequencing of the rare red list fungi Antrodiella citrinella (Flaviporus citrinellus).</title>
        <authorList>
            <person name="Buettner E."/>
            <person name="Kellner H."/>
        </authorList>
    </citation>
    <scope>NUCLEOTIDE SEQUENCE [LARGE SCALE GENOMIC DNA]</scope>
    <source>
        <strain evidence="1 2">DSM 108506</strain>
    </source>
</reference>
<comment type="caution">
    <text evidence="1">The sequence shown here is derived from an EMBL/GenBank/DDBJ whole genome shotgun (WGS) entry which is preliminary data.</text>
</comment>
<name>A0A4S4N497_9APHY</name>
<dbReference type="Proteomes" id="UP000308730">
    <property type="component" value="Unassembled WGS sequence"/>
</dbReference>
<evidence type="ECO:0000313" key="2">
    <source>
        <dbReference type="Proteomes" id="UP000308730"/>
    </source>
</evidence>
<dbReference type="OrthoDB" id="6270916at2759"/>
<organism evidence="1 2">
    <name type="scientific">Antrodiella citrinella</name>
    <dbReference type="NCBI Taxonomy" id="2447956"/>
    <lineage>
        <taxon>Eukaryota</taxon>
        <taxon>Fungi</taxon>
        <taxon>Dikarya</taxon>
        <taxon>Basidiomycota</taxon>
        <taxon>Agaricomycotina</taxon>
        <taxon>Agaricomycetes</taxon>
        <taxon>Polyporales</taxon>
        <taxon>Steccherinaceae</taxon>
        <taxon>Antrodiella</taxon>
    </lineage>
</organism>